<dbReference type="Gene3D" id="3.30.70.2050">
    <property type="match status" value="1"/>
</dbReference>
<dbReference type="SUPFAM" id="SSF160387">
    <property type="entry name" value="NosL/MerB-like"/>
    <property type="match status" value="1"/>
</dbReference>
<name>A0ABN6VQ49_9BACT</name>
<dbReference type="InterPro" id="IPR008719">
    <property type="entry name" value="N2O_reductase_NosL"/>
</dbReference>
<dbReference type="Pfam" id="PF05573">
    <property type="entry name" value="NosL"/>
    <property type="match status" value="1"/>
</dbReference>
<keyword evidence="3" id="KW-1185">Reference proteome</keyword>
<dbReference type="PANTHER" id="PTHR41247">
    <property type="entry name" value="HTH-TYPE TRANSCRIPTIONAL REPRESSOR YCNK"/>
    <property type="match status" value="1"/>
</dbReference>
<gene>
    <name evidence="2" type="ORF">GURASL_13080</name>
</gene>
<evidence type="ECO:0000256" key="1">
    <source>
        <dbReference type="SAM" id="SignalP"/>
    </source>
</evidence>
<evidence type="ECO:0000313" key="2">
    <source>
        <dbReference type="EMBL" id="BDV42385.1"/>
    </source>
</evidence>
<keyword evidence="1" id="KW-0732">Signal</keyword>
<evidence type="ECO:0000313" key="3">
    <source>
        <dbReference type="Proteomes" id="UP001317705"/>
    </source>
</evidence>
<reference evidence="2 3" key="1">
    <citation type="submission" date="2022-12" db="EMBL/GenBank/DDBJ databases">
        <title>Polyphasic characterization of Geotalea uranireducens NIT-SL11 newly isolated from a complex of sewage sludge and microbially reduced graphene oxide.</title>
        <authorList>
            <person name="Xie L."/>
            <person name="Yoshida N."/>
            <person name="Meng L."/>
        </authorList>
    </citation>
    <scope>NUCLEOTIDE SEQUENCE [LARGE SCALE GENOMIC DNA]</scope>
    <source>
        <strain evidence="2 3">NIT-SL11</strain>
    </source>
</reference>
<dbReference type="PANTHER" id="PTHR41247:SF1">
    <property type="entry name" value="HTH-TYPE TRANSCRIPTIONAL REPRESSOR YCNK"/>
    <property type="match status" value="1"/>
</dbReference>
<sequence length="165" mass="16859">MGKRIVLLLVAAILVLTAGLAGAASLPPQAGGAPPAAATVPADVATHPECDNCGMNRGKFSHSRVLITYADGTTVGTCSINCAAAMLAERQGQAVTSVQVGDYNDGTLLAAERALWVIGGDRRGVMTATPKWAFADQAAAAAFIARHGGRPASYQEVLRAATDEL</sequence>
<feature type="signal peptide" evidence="1">
    <location>
        <begin position="1"/>
        <end position="23"/>
    </location>
</feature>
<evidence type="ECO:0008006" key="4">
    <source>
        <dbReference type="Google" id="ProtNLM"/>
    </source>
</evidence>
<organism evidence="2 3">
    <name type="scientific">Geotalea uraniireducens</name>
    <dbReference type="NCBI Taxonomy" id="351604"/>
    <lineage>
        <taxon>Bacteria</taxon>
        <taxon>Pseudomonadati</taxon>
        <taxon>Thermodesulfobacteriota</taxon>
        <taxon>Desulfuromonadia</taxon>
        <taxon>Geobacterales</taxon>
        <taxon>Geobacteraceae</taxon>
        <taxon>Geotalea</taxon>
    </lineage>
</organism>
<dbReference type="EMBL" id="AP027151">
    <property type="protein sequence ID" value="BDV42385.1"/>
    <property type="molecule type" value="Genomic_DNA"/>
</dbReference>
<feature type="chain" id="PRO_5046097965" description="NosL family protein" evidence="1">
    <location>
        <begin position="24"/>
        <end position="165"/>
    </location>
</feature>
<dbReference type="Proteomes" id="UP001317705">
    <property type="component" value="Chromosome"/>
</dbReference>
<dbReference type="RefSeq" id="WP_282002819.1">
    <property type="nucleotide sequence ID" value="NZ_AP027151.1"/>
</dbReference>
<proteinExistence type="predicted"/>
<accession>A0ABN6VQ49</accession>
<protein>
    <recommendedName>
        <fullName evidence="4">NosL family protein</fullName>
    </recommendedName>
</protein>